<dbReference type="EMBL" id="MUBK01000028">
    <property type="protein sequence ID" value="OTA18711.1"/>
    <property type="molecule type" value="Genomic_DNA"/>
</dbReference>
<reference evidence="2 3" key="1">
    <citation type="submission" date="2017-01" db="EMBL/GenBank/DDBJ databases">
        <title>Deconstructing symbiosis and pathogenesis requirements using a combined genomic-metabolomic approach.</title>
        <authorList>
            <person name="Tobias N.J."/>
            <person name="Wolff H."/>
            <person name="Djahanschiri B."/>
            <person name="Ebersberger I."/>
            <person name="Bode H.B."/>
        </authorList>
    </citation>
    <scope>NUCLEOTIDE SEQUENCE [LARGE SCALE GENOMIC DNA]</scope>
    <source>
        <strain evidence="2 3">DSM 4764</strain>
    </source>
</reference>
<dbReference type="AlphaFoldDB" id="A0A1Y2SKX0"/>
<name>A0A1Y2SKX0_9GAMM</name>
<feature type="domain" description="Tox-REase-5" evidence="1">
    <location>
        <begin position="86"/>
        <end position="188"/>
    </location>
</feature>
<evidence type="ECO:0000313" key="2">
    <source>
        <dbReference type="EMBL" id="OTA18711.1"/>
    </source>
</evidence>
<proteinExistence type="predicted"/>
<dbReference type="Pfam" id="PF15648">
    <property type="entry name" value="Tox-REase-5"/>
    <property type="match status" value="1"/>
</dbReference>
<accession>A0A1Y2SKX0</accession>
<organism evidence="2 3">
    <name type="scientific">Xenorhabdus beddingii</name>
    <dbReference type="NCBI Taxonomy" id="40578"/>
    <lineage>
        <taxon>Bacteria</taxon>
        <taxon>Pseudomonadati</taxon>
        <taxon>Pseudomonadota</taxon>
        <taxon>Gammaproteobacteria</taxon>
        <taxon>Enterobacterales</taxon>
        <taxon>Morganellaceae</taxon>
        <taxon>Xenorhabdus</taxon>
    </lineage>
</organism>
<dbReference type="STRING" id="40578.Xbed_03064"/>
<protein>
    <recommendedName>
        <fullName evidence="1">Tox-REase-5 domain-containing protein</fullName>
    </recommendedName>
</protein>
<evidence type="ECO:0000313" key="3">
    <source>
        <dbReference type="Proteomes" id="UP000194204"/>
    </source>
</evidence>
<evidence type="ECO:0000259" key="1">
    <source>
        <dbReference type="Pfam" id="PF15648"/>
    </source>
</evidence>
<dbReference type="RefSeq" id="WP_422641369.1">
    <property type="nucleotide sequence ID" value="NZ_CAWNHF010000132.1"/>
</dbReference>
<dbReference type="Proteomes" id="UP000194204">
    <property type="component" value="Unassembled WGS sequence"/>
</dbReference>
<keyword evidence="3" id="KW-1185">Reference proteome</keyword>
<gene>
    <name evidence="2" type="ORF">Xbed_03064</name>
</gene>
<comment type="caution">
    <text evidence="2">The sequence shown here is derived from an EMBL/GenBank/DDBJ whole genome shotgun (WGS) entry which is preliminary data.</text>
</comment>
<sequence>MPVFIPAIPAAGATILAAAEWTLAACATVLVGIGVMESTKDKAGEQDKAKSDTQTIATSRTKCEKCPAIGQVMMVWEKCSSYSAITIAYQTKIAGTIYNPELKMIETWLCKGTNFDGWKPEKCLFLEAKANYDQFFKNGEPKWFYENFRKKPTDMTGLESMISQARRQNVVCTSFNSIPKSHWHFLQPESYTYFTGVFTSFGFINIKTFNTLIPS</sequence>
<dbReference type="InterPro" id="IPR028904">
    <property type="entry name" value="Tox-REase-5_dom"/>
</dbReference>